<accession>A0A1X7U4L5</accession>
<dbReference type="InParanoid" id="A0A1X7U4L5"/>
<evidence type="ECO:0000313" key="1">
    <source>
        <dbReference type="EnsemblMetazoa" id="Aqu2.1.22685_001"/>
    </source>
</evidence>
<dbReference type="EnsemblMetazoa" id="Aqu2.1.22685_001">
    <property type="protein sequence ID" value="Aqu2.1.22685_001"/>
    <property type="gene ID" value="Aqu2.1.22685"/>
</dbReference>
<name>A0A1X7U4L5_AMPQE</name>
<organism evidence="1">
    <name type="scientific">Amphimedon queenslandica</name>
    <name type="common">Sponge</name>
    <dbReference type="NCBI Taxonomy" id="400682"/>
    <lineage>
        <taxon>Eukaryota</taxon>
        <taxon>Metazoa</taxon>
        <taxon>Porifera</taxon>
        <taxon>Demospongiae</taxon>
        <taxon>Heteroscleromorpha</taxon>
        <taxon>Haplosclerida</taxon>
        <taxon>Niphatidae</taxon>
        <taxon>Amphimedon</taxon>
    </lineage>
</organism>
<protein>
    <submittedName>
        <fullName evidence="1">Uncharacterized protein</fullName>
    </submittedName>
</protein>
<reference evidence="1" key="1">
    <citation type="submission" date="2017-05" db="UniProtKB">
        <authorList>
            <consortium name="EnsemblMetazoa"/>
        </authorList>
    </citation>
    <scope>IDENTIFICATION</scope>
</reference>
<sequence>MNKSRVSLAPPLRYLRRKGLETLTVKMCAKKSTWLVLHHVTGDQISQNS</sequence>
<proteinExistence type="predicted"/>
<dbReference type="AlphaFoldDB" id="A0A1X7U4L5"/>